<accession>E4LA83</accession>
<evidence type="ECO:0000313" key="2">
    <source>
        <dbReference type="EMBL" id="EFR42298.1"/>
    </source>
</evidence>
<dbReference type="InterPro" id="IPR027417">
    <property type="entry name" value="P-loop_NTPase"/>
</dbReference>
<evidence type="ECO:0000313" key="3">
    <source>
        <dbReference type="Proteomes" id="UP000004594"/>
    </source>
</evidence>
<sequence>MYWTEQQITKAKEDFRIFVFIVWRSIGLPEPTEIQYDIAETLMNTPNDRFIIEGFRGVAKSFLTCAYVVWKLWKDPQLKVLVVSASKDRADANAIFIKRIILLIDFLDILRPQKGQRDTQNLFDVGLAIPDISPSVKSVGITGQITGSRADLLIADDVEIPNNSSTQTQRMQLQERVKEFDAVLKPKGQIIYLGTPQNEMSLYNELTKRGYKKRIWTVQYPSTKKERENYGDELAPLIAERYDNAPQAYAGQPTDPTRFNTEEIAKRKLSYGKAGFALQFMLNTNLSDAEKYPLKIKDLIVTDIDNTKGSLKYSWCSERSHRLIDIPCVALKGDYFYSPLGMAEETEEYTGCVMAIDPSGRGKDETAYAIIKFLNGFLFLVEVGGYRQGYTTETLTALALKAKYYGVNEIITESNFGDGMFVQLLKPIINKIHACSISEVNSRQQKERRIIDTLEPVLMQHRLIVNTQVIMDDFRVYEQDPAYSLIYQMTRLCNEKGALAHDDRLDALAMAVAHWKEVIDRDAETGLKENLDALLEAWADPDMGIFNNNMEEQQIRHKHIRNMNDYR</sequence>
<dbReference type="HAMAP" id="MF_04147">
    <property type="entry name" value="TERL_T7"/>
    <property type="match status" value="1"/>
</dbReference>
<dbReference type="GO" id="GO:0004519">
    <property type="term" value="F:endonuclease activity"/>
    <property type="evidence" value="ECO:0007669"/>
    <property type="project" value="InterPro"/>
</dbReference>
<dbReference type="EMBL" id="AENT01000028">
    <property type="protein sequence ID" value="EFR42298.1"/>
    <property type="molecule type" value="Genomic_DNA"/>
</dbReference>
<dbReference type="eggNOG" id="COG5410">
    <property type="taxonomic scope" value="Bacteria"/>
</dbReference>
<dbReference type="Gene3D" id="3.40.50.300">
    <property type="entry name" value="P-loop containing nucleotide triphosphate hydrolases"/>
    <property type="match status" value="1"/>
</dbReference>
<comment type="caution">
    <text evidence="2">The sequence shown here is derived from an EMBL/GenBank/DDBJ whole genome shotgun (WGS) entry which is preliminary data.</text>
</comment>
<name>E4LA83_9FIRM</name>
<dbReference type="Pfam" id="PF22530">
    <property type="entry name" value="Terminase-T7_RNaseH-like"/>
    <property type="match status" value="1"/>
</dbReference>
<feature type="domain" description="Terminase large subunit ribonuclease H-like" evidence="1">
    <location>
        <begin position="356"/>
        <end position="463"/>
    </location>
</feature>
<reference evidence="2 3" key="1">
    <citation type="submission" date="2010-11" db="EMBL/GenBank/DDBJ databases">
        <authorList>
            <person name="Durkin A.S."/>
            <person name="Madupu R."/>
            <person name="Torralba M."/>
            <person name="Gillis M."/>
            <person name="Methe B."/>
            <person name="Sutton G."/>
            <person name="Nelson K.E."/>
        </authorList>
    </citation>
    <scope>NUCLEOTIDE SEQUENCE [LARGE SCALE GENOMIC DNA]</scope>
    <source>
        <strain evidence="2 3">UPII 345-E</strain>
    </source>
</reference>
<dbReference type="OrthoDB" id="1634373at2"/>
<dbReference type="InterPro" id="IPR054762">
    <property type="entry name" value="Gp19_RNaseH-like"/>
</dbReference>
<protein>
    <recommendedName>
        <fullName evidence="1">Terminase large subunit ribonuclease H-like domain-containing protein</fullName>
    </recommendedName>
</protein>
<proteinExistence type="inferred from homology"/>
<dbReference type="NCBIfam" id="NF033889">
    <property type="entry name" value="termin_lrg_T7"/>
    <property type="match status" value="1"/>
</dbReference>
<dbReference type="InterPro" id="IPR047987">
    <property type="entry name" value="Gp19-like_virus"/>
</dbReference>
<organism evidence="2 3">
    <name type="scientific">Dialister micraerophilus UPII 345-E</name>
    <dbReference type="NCBI Taxonomy" id="910314"/>
    <lineage>
        <taxon>Bacteria</taxon>
        <taxon>Bacillati</taxon>
        <taxon>Bacillota</taxon>
        <taxon>Negativicutes</taxon>
        <taxon>Veillonellales</taxon>
        <taxon>Veillonellaceae</taxon>
        <taxon>Dialister</taxon>
    </lineage>
</organism>
<dbReference type="Proteomes" id="UP000004594">
    <property type="component" value="Unassembled WGS sequence"/>
</dbReference>
<dbReference type="GO" id="GO:0005524">
    <property type="term" value="F:ATP binding"/>
    <property type="evidence" value="ECO:0007669"/>
    <property type="project" value="InterPro"/>
</dbReference>
<dbReference type="Gene3D" id="3.30.420.240">
    <property type="match status" value="1"/>
</dbReference>
<dbReference type="InterPro" id="IPR044271">
    <property type="entry name" value="Terminase_large_su_gp19"/>
</dbReference>
<dbReference type="RefSeq" id="WP_007555163.1">
    <property type="nucleotide sequence ID" value="NZ_AENT01000028.1"/>
</dbReference>
<gene>
    <name evidence="2" type="ORF">HMPREF9220_0713</name>
</gene>
<dbReference type="AlphaFoldDB" id="E4LA83"/>
<evidence type="ECO:0000259" key="1">
    <source>
        <dbReference type="Pfam" id="PF22530"/>
    </source>
</evidence>
<dbReference type="GO" id="GO:0016887">
    <property type="term" value="F:ATP hydrolysis activity"/>
    <property type="evidence" value="ECO:0007669"/>
    <property type="project" value="InterPro"/>
</dbReference>